<comment type="caution">
    <text evidence="1">The sequence shown here is derived from an EMBL/GenBank/DDBJ whole genome shotgun (WGS) entry which is preliminary data.</text>
</comment>
<proteinExistence type="predicted"/>
<dbReference type="EMBL" id="BGZK01000710">
    <property type="protein sequence ID" value="GBP57163.1"/>
    <property type="molecule type" value="Genomic_DNA"/>
</dbReference>
<organism evidence="1 2">
    <name type="scientific">Eumeta variegata</name>
    <name type="common">Bagworm moth</name>
    <name type="synonym">Eumeta japonica</name>
    <dbReference type="NCBI Taxonomy" id="151549"/>
    <lineage>
        <taxon>Eukaryota</taxon>
        <taxon>Metazoa</taxon>
        <taxon>Ecdysozoa</taxon>
        <taxon>Arthropoda</taxon>
        <taxon>Hexapoda</taxon>
        <taxon>Insecta</taxon>
        <taxon>Pterygota</taxon>
        <taxon>Neoptera</taxon>
        <taxon>Endopterygota</taxon>
        <taxon>Lepidoptera</taxon>
        <taxon>Glossata</taxon>
        <taxon>Ditrysia</taxon>
        <taxon>Tineoidea</taxon>
        <taxon>Psychidae</taxon>
        <taxon>Oiketicinae</taxon>
        <taxon>Eumeta</taxon>
    </lineage>
</organism>
<accession>A0A4C1X1X2</accession>
<name>A0A4C1X1X2_EUMVA</name>
<dbReference type="Proteomes" id="UP000299102">
    <property type="component" value="Unassembled WGS sequence"/>
</dbReference>
<reference evidence="1 2" key="1">
    <citation type="journal article" date="2019" name="Commun. Biol.">
        <title>The bagworm genome reveals a unique fibroin gene that provides high tensile strength.</title>
        <authorList>
            <person name="Kono N."/>
            <person name="Nakamura H."/>
            <person name="Ohtoshi R."/>
            <person name="Tomita M."/>
            <person name="Numata K."/>
            <person name="Arakawa K."/>
        </authorList>
    </citation>
    <scope>NUCLEOTIDE SEQUENCE [LARGE SCALE GENOMIC DNA]</scope>
</reference>
<evidence type="ECO:0000313" key="1">
    <source>
        <dbReference type="EMBL" id="GBP57163.1"/>
    </source>
</evidence>
<dbReference type="AlphaFoldDB" id="A0A4C1X1X2"/>
<protein>
    <submittedName>
        <fullName evidence="1">Uncharacterized protein</fullName>
    </submittedName>
</protein>
<keyword evidence="2" id="KW-1185">Reference proteome</keyword>
<evidence type="ECO:0000313" key="2">
    <source>
        <dbReference type="Proteomes" id="UP000299102"/>
    </source>
</evidence>
<sequence length="87" mass="9949">MEVRYIKSLNNNKRKNRPSKCRAMRSIKILAPLTAAARRELFCSLVCRRGVVSLFKNHVRSRSNIAPDGGRALSVPIRVDLFHRFAI</sequence>
<gene>
    <name evidence="1" type="ORF">EVAR_37842_1</name>
</gene>